<dbReference type="EMBL" id="BPLR01018657">
    <property type="protein sequence ID" value="GIZ01344.1"/>
    <property type="molecule type" value="Genomic_DNA"/>
</dbReference>
<dbReference type="PANTHER" id="PTHR24292:SF54">
    <property type="entry name" value="CYP9F3-RELATED"/>
    <property type="match status" value="1"/>
</dbReference>
<dbReference type="AlphaFoldDB" id="A0AAV4Y5B2"/>
<keyword evidence="5" id="KW-0349">Heme</keyword>
<keyword evidence="8" id="KW-0492">Microsome</keyword>
<evidence type="ECO:0000256" key="1">
    <source>
        <dbReference type="ARBA" id="ARBA00001971"/>
    </source>
</evidence>
<keyword evidence="6" id="KW-0479">Metal-binding</keyword>
<evidence type="ECO:0000256" key="13">
    <source>
        <dbReference type="SAM" id="MobiDB-lite"/>
    </source>
</evidence>
<feature type="compositionally biased region" description="Basic and acidic residues" evidence="13">
    <location>
        <begin position="133"/>
        <end position="143"/>
    </location>
</feature>
<keyword evidence="12" id="KW-0472">Membrane</keyword>
<dbReference type="SUPFAM" id="SSF48264">
    <property type="entry name" value="Cytochrome P450"/>
    <property type="match status" value="1"/>
</dbReference>
<evidence type="ECO:0000256" key="4">
    <source>
        <dbReference type="ARBA" id="ARBA00010617"/>
    </source>
</evidence>
<feature type="compositionally biased region" description="Basic and acidic residues" evidence="13">
    <location>
        <begin position="108"/>
        <end position="124"/>
    </location>
</feature>
<evidence type="ECO:0000256" key="2">
    <source>
        <dbReference type="ARBA" id="ARBA00004174"/>
    </source>
</evidence>
<comment type="caution">
    <text evidence="14">The sequence shown here is derived from an EMBL/GenBank/DDBJ whole genome shotgun (WGS) entry which is preliminary data.</text>
</comment>
<evidence type="ECO:0000256" key="10">
    <source>
        <dbReference type="ARBA" id="ARBA00023004"/>
    </source>
</evidence>
<evidence type="ECO:0000256" key="7">
    <source>
        <dbReference type="ARBA" id="ARBA00022824"/>
    </source>
</evidence>
<comment type="similarity">
    <text evidence="4">Belongs to the cytochrome P450 family.</text>
</comment>
<dbReference type="GO" id="GO:0005506">
    <property type="term" value="F:iron ion binding"/>
    <property type="evidence" value="ECO:0007669"/>
    <property type="project" value="InterPro"/>
</dbReference>
<dbReference type="Pfam" id="PF00067">
    <property type="entry name" value="p450"/>
    <property type="match status" value="1"/>
</dbReference>
<dbReference type="GO" id="GO:0020037">
    <property type="term" value="F:heme binding"/>
    <property type="evidence" value="ECO:0007669"/>
    <property type="project" value="InterPro"/>
</dbReference>
<evidence type="ECO:0000256" key="11">
    <source>
        <dbReference type="ARBA" id="ARBA00023033"/>
    </source>
</evidence>
<dbReference type="Gene3D" id="1.10.630.10">
    <property type="entry name" value="Cytochrome P450"/>
    <property type="match status" value="1"/>
</dbReference>
<organism evidence="14 15">
    <name type="scientific">Caerostris extrusa</name>
    <name type="common">Bark spider</name>
    <name type="synonym">Caerostris bankana</name>
    <dbReference type="NCBI Taxonomy" id="172846"/>
    <lineage>
        <taxon>Eukaryota</taxon>
        <taxon>Metazoa</taxon>
        <taxon>Ecdysozoa</taxon>
        <taxon>Arthropoda</taxon>
        <taxon>Chelicerata</taxon>
        <taxon>Arachnida</taxon>
        <taxon>Araneae</taxon>
        <taxon>Araneomorphae</taxon>
        <taxon>Entelegynae</taxon>
        <taxon>Araneoidea</taxon>
        <taxon>Araneidae</taxon>
        <taxon>Caerostris</taxon>
    </lineage>
</organism>
<dbReference type="GO" id="GO:0004497">
    <property type="term" value="F:monooxygenase activity"/>
    <property type="evidence" value="ECO:0007669"/>
    <property type="project" value="UniProtKB-KW"/>
</dbReference>
<dbReference type="InterPro" id="IPR036396">
    <property type="entry name" value="Cyt_P450_sf"/>
</dbReference>
<dbReference type="Proteomes" id="UP001054945">
    <property type="component" value="Unassembled WGS sequence"/>
</dbReference>
<evidence type="ECO:0000256" key="9">
    <source>
        <dbReference type="ARBA" id="ARBA00023002"/>
    </source>
</evidence>
<dbReference type="GO" id="GO:0016705">
    <property type="term" value="F:oxidoreductase activity, acting on paired donors, with incorporation or reduction of molecular oxygen"/>
    <property type="evidence" value="ECO:0007669"/>
    <property type="project" value="InterPro"/>
</dbReference>
<proteinExistence type="inferred from homology"/>
<keyword evidence="10" id="KW-0408">Iron</keyword>
<name>A0AAV4Y5B2_CAEEX</name>
<dbReference type="PANTHER" id="PTHR24292">
    <property type="entry name" value="CYTOCHROME P450"/>
    <property type="match status" value="1"/>
</dbReference>
<dbReference type="GO" id="GO:0005789">
    <property type="term" value="C:endoplasmic reticulum membrane"/>
    <property type="evidence" value="ECO:0007669"/>
    <property type="project" value="UniProtKB-SubCell"/>
</dbReference>
<evidence type="ECO:0000256" key="3">
    <source>
        <dbReference type="ARBA" id="ARBA00004406"/>
    </source>
</evidence>
<comment type="subcellular location">
    <subcellularLocation>
        <location evidence="3">Endoplasmic reticulum membrane</location>
        <topology evidence="3">Peripheral membrane protein</topology>
    </subcellularLocation>
    <subcellularLocation>
        <location evidence="2">Microsome membrane</location>
        <topology evidence="2">Peripheral membrane protein</topology>
    </subcellularLocation>
</comment>
<evidence type="ECO:0000256" key="8">
    <source>
        <dbReference type="ARBA" id="ARBA00022848"/>
    </source>
</evidence>
<keyword evidence="11" id="KW-0503">Monooxygenase</keyword>
<reference evidence="14 15" key="1">
    <citation type="submission" date="2021-06" db="EMBL/GenBank/DDBJ databases">
        <title>Caerostris extrusa draft genome.</title>
        <authorList>
            <person name="Kono N."/>
            <person name="Arakawa K."/>
        </authorList>
    </citation>
    <scope>NUCLEOTIDE SEQUENCE [LARGE SCALE GENOMIC DNA]</scope>
</reference>
<keyword evidence="7" id="KW-0256">Endoplasmic reticulum</keyword>
<evidence type="ECO:0000313" key="14">
    <source>
        <dbReference type="EMBL" id="GIZ01344.1"/>
    </source>
</evidence>
<evidence type="ECO:0000313" key="15">
    <source>
        <dbReference type="Proteomes" id="UP001054945"/>
    </source>
</evidence>
<gene>
    <name evidence="14" type="primary">CYP3A28_0</name>
    <name evidence="14" type="ORF">CEXT_391041</name>
</gene>
<evidence type="ECO:0000256" key="12">
    <source>
        <dbReference type="ARBA" id="ARBA00023136"/>
    </source>
</evidence>
<keyword evidence="9" id="KW-0560">Oxidoreductase</keyword>
<keyword evidence="15" id="KW-1185">Reference proteome</keyword>
<accession>A0AAV4Y5B2</accession>
<protein>
    <submittedName>
        <fullName evidence="14">Cytochrome P450 3A28</fullName>
    </submittedName>
</protein>
<sequence length="143" mass="16577">MKEKKSSSSQKLIRRMTDADILDNSVVFFLAAYETTKTEGELDYYSVNKLQYLHQVFQESLRLYPPAYLFVSRECGEDVDLGEIKLKKGMGIQVPSYHLHRDHELWGPDASEFKPERFSPENKSKSTPWPSRLSDKDPETAWA</sequence>
<dbReference type="InterPro" id="IPR001128">
    <property type="entry name" value="Cyt_P450"/>
</dbReference>
<evidence type="ECO:0000256" key="6">
    <source>
        <dbReference type="ARBA" id="ARBA00022723"/>
    </source>
</evidence>
<feature type="region of interest" description="Disordered" evidence="13">
    <location>
        <begin position="108"/>
        <end position="143"/>
    </location>
</feature>
<comment type="cofactor">
    <cofactor evidence="1">
        <name>heme</name>
        <dbReference type="ChEBI" id="CHEBI:30413"/>
    </cofactor>
</comment>
<evidence type="ECO:0000256" key="5">
    <source>
        <dbReference type="ARBA" id="ARBA00022617"/>
    </source>
</evidence>
<dbReference type="InterPro" id="IPR050476">
    <property type="entry name" value="Insect_CytP450_Detox"/>
</dbReference>